<dbReference type="PANTHER" id="PTHR13832:SF827">
    <property type="entry name" value="PROTEIN PHOSPHATASE 1L"/>
    <property type="match status" value="1"/>
</dbReference>
<protein>
    <recommendedName>
        <fullName evidence="2">PPM-type phosphatase domain-containing protein</fullName>
    </recommendedName>
</protein>
<feature type="compositionally biased region" description="Basic and acidic residues" evidence="1">
    <location>
        <begin position="23"/>
        <end position="32"/>
    </location>
</feature>
<dbReference type="InterPro" id="IPR036457">
    <property type="entry name" value="PPM-type-like_dom_sf"/>
</dbReference>
<dbReference type="InterPro" id="IPR001932">
    <property type="entry name" value="PPM-type_phosphatase-like_dom"/>
</dbReference>
<dbReference type="SMART" id="SM00332">
    <property type="entry name" value="PP2Cc"/>
    <property type="match status" value="1"/>
</dbReference>
<feature type="compositionally biased region" description="Basic and acidic residues" evidence="1">
    <location>
        <begin position="189"/>
        <end position="200"/>
    </location>
</feature>
<evidence type="ECO:0000256" key="1">
    <source>
        <dbReference type="SAM" id="MobiDB-lite"/>
    </source>
</evidence>
<feature type="compositionally biased region" description="Low complexity" evidence="1">
    <location>
        <begin position="209"/>
        <end position="223"/>
    </location>
</feature>
<dbReference type="InterPro" id="IPR015655">
    <property type="entry name" value="PP2C"/>
</dbReference>
<organism evidence="3">
    <name type="scientific">Corethron hystrix</name>
    <dbReference type="NCBI Taxonomy" id="216773"/>
    <lineage>
        <taxon>Eukaryota</taxon>
        <taxon>Sar</taxon>
        <taxon>Stramenopiles</taxon>
        <taxon>Ochrophyta</taxon>
        <taxon>Bacillariophyta</taxon>
        <taxon>Coscinodiscophyceae</taxon>
        <taxon>Corethrophycidae</taxon>
        <taxon>Corethrales</taxon>
        <taxon>Corethraceae</taxon>
        <taxon>Corethron</taxon>
    </lineage>
</organism>
<dbReference type="Pfam" id="PF00481">
    <property type="entry name" value="PP2C"/>
    <property type="match status" value="2"/>
</dbReference>
<dbReference type="AlphaFoldDB" id="A0A7S1FNW7"/>
<dbReference type="GO" id="GO:0004722">
    <property type="term" value="F:protein serine/threonine phosphatase activity"/>
    <property type="evidence" value="ECO:0007669"/>
    <property type="project" value="InterPro"/>
</dbReference>
<dbReference type="EMBL" id="HBFR01007915">
    <property type="protein sequence ID" value="CAD8878548.1"/>
    <property type="molecule type" value="Transcribed_RNA"/>
</dbReference>
<gene>
    <name evidence="3" type="ORF">CHYS00102_LOCUS5732</name>
</gene>
<proteinExistence type="predicted"/>
<feature type="region of interest" description="Disordered" evidence="1">
    <location>
        <begin position="386"/>
        <end position="418"/>
    </location>
</feature>
<name>A0A7S1FNW7_9STRA</name>
<feature type="domain" description="PPM-type phosphatase" evidence="2">
    <location>
        <begin position="88"/>
        <end position="622"/>
    </location>
</feature>
<dbReference type="PANTHER" id="PTHR13832">
    <property type="entry name" value="PROTEIN PHOSPHATASE 2C"/>
    <property type="match status" value="1"/>
</dbReference>
<reference evidence="3" key="1">
    <citation type="submission" date="2021-01" db="EMBL/GenBank/DDBJ databases">
        <authorList>
            <person name="Corre E."/>
            <person name="Pelletier E."/>
            <person name="Niang G."/>
            <person name="Scheremetjew M."/>
            <person name="Finn R."/>
            <person name="Kale V."/>
            <person name="Holt S."/>
            <person name="Cochrane G."/>
            <person name="Meng A."/>
            <person name="Brown T."/>
            <person name="Cohen L."/>
        </authorList>
    </citation>
    <scope>NUCLEOTIDE SEQUENCE</scope>
    <source>
        <strain evidence="3">308</strain>
    </source>
</reference>
<sequence>MNIAREMEFTNKPIKFEPGNTKVQEKSMKKESATGSAEFHPTDNLPPGVNDGHLIAVGRQVRLPSFLEPSEFMSTSTYEANAPSEDRSASLLNVLLKPHVDSCDEDAALVRLNLWCVLDGHGGGSVASYASEVLLPHVAVSLAHALESTIVSNGKYRVNKEGRNIENDEMKNLVANVTDVDPNGINYSHPEDDPVEKASDLDDSDSDSVESPAVVSDDASNVSVEEKEEEGEENLYRVTSDKKALTGTHHPAEIESVKEALTKSFLAVDSGWINSIDSTEIQSSCMSGGKWNAGACALVACIIQRLSIEKSLPTRHKHKAMLYTAHCGDCRAVLATSVPRLTSFGSFGIPIDHSEGSSEDDESDDAYPSPFSFQWSSSALTLMRPTKRRRIDSMSDRDGDALSSSSSNSLTRTKNDREVRNKNLNDIVGLKAVELTADQNAYNMVEVGHVIARSNNAPRAISSASNGGIRRVAGSLAVTRALGDAYLKTPELSFLPYKLHVPYITARPDISHRLLTSMTVDNQSLCDRFLVLASDGVWEQSSNDEVVDWLQNFEKRSYGSDYEEDLYDREVAENNISGCIISGVVNNISRIRRIPKRALMKLPQGRLRRNKHDDITACVVDLSGFVML</sequence>
<accession>A0A7S1FNW7</accession>
<feature type="region of interest" description="Disordered" evidence="1">
    <location>
        <begin position="181"/>
        <end position="235"/>
    </location>
</feature>
<evidence type="ECO:0000259" key="2">
    <source>
        <dbReference type="PROSITE" id="PS51746"/>
    </source>
</evidence>
<evidence type="ECO:0000313" key="3">
    <source>
        <dbReference type="EMBL" id="CAD8878548.1"/>
    </source>
</evidence>
<dbReference type="CDD" id="cd00143">
    <property type="entry name" value="PP2Cc"/>
    <property type="match status" value="1"/>
</dbReference>
<feature type="region of interest" description="Disordered" evidence="1">
    <location>
        <begin position="1"/>
        <end position="49"/>
    </location>
</feature>
<dbReference type="Gene3D" id="3.60.40.10">
    <property type="entry name" value="PPM-type phosphatase domain"/>
    <property type="match status" value="1"/>
</dbReference>
<dbReference type="SUPFAM" id="SSF81606">
    <property type="entry name" value="PP2C-like"/>
    <property type="match status" value="1"/>
</dbReference>
<feature type="compositionally biased region" description="Basic and acidic residues" evidence="1">
    <location>
        <begin position="391"/>
        <end position="400"/>
    </location>
</feature>
<dbReference type="PROSITE" id="PS51746">
    <property type="entry name" value="PPM_2"/>
    <property type="match status" value="1"/>
</dbReference>